<dbReference type="AlphaFoldDB" id="A0A2R7Y8Q8"/>
<dbReference type="SUPFAM" id="SSF81593">
    <property type="entry name" value="Nucleotidyltransferase substrate binding subunit/domain"/>
    <property type="match status" value="1"/>
</dbReference>
<dbReference type="EMBL" id="NDWU01000004">
    <property type="protein sequence ID" value="PUA33787.1"/>
    <property type="molecule type" value="Genomic_DNA"/>
</dbReference>
<dbReference type="Pfam" id="PF05168">
    <property type="entry name" value="HEPN"/>
    <property type="match status" value="1"/>
</dbReference>
<comment type="caution">
    <text evidence="2">The sequence shown here is derived from an EMBL/GenBank/DDBJ whole genome shotgun (WGS) entry which is preliminary data.</text>
</comment>
<feature type="domain" description="HEPN" evidence="1">
    <location>
        <begin position="10"/>
        <end position="117"/>
    </location>
</feature>
<reference evidence="2 3" key="1">
    <citation type="submission" date="2017-04" db="EMBL/GenBank/DDBJ databases">
        <title>Draft Aigarchaeota genome from a New Zealand hot spring.</title>
        <authorList>
            <person name="Reysenbach A.-L."/>
            <person name="Donaho J.A."/>
            <person name="Gerhart J."/>
            <person name="Kelley J.F."/>
            <person name="Kouba K."/>
            <person name="Podar M."/>
            <person name="Stott M."/>
        </authorList>
    </citation>
    <scope>NUCLEOTIDE SEQUENCE [LARGE SCALE GENOMIC DNA]</scope>
    <source>
        <strain evidence="2">NZ13_MG1</strain>
    </source>
</reference>
<sequence length="126" mass="14626">MSKEHIKRWLTKAHENLRVAESATREGFYSAACFHSQQAAELALKGLILHKLGIQQLTHSLTELAERVSEVEQLSLPSLEDLRWLQDRYLQARYPNARLSEYSRDEAERALRIAKKVLEEVAERVR</sequence>
<dbReference type="PROSITE" id="PS50910">
    <property type="entry name" value="HEPN"/>
    <property type="match status" value="1"/>
</dbReference>
<organism evidence="2 3">
    <name type="scientific">Candidatus Terraquivivens tikiterensis</name>
    <dbReference type="NCBI Taxonomy" id="1980982"/>
    <lineage>
        <taxon>Archaea</taxon>
        <taxon>Nitrososphaerota</taxon>
        <taxon>Candidatus Wolframiiraptoraceae</taxon>
        <taxon>Candidatus Terraquivivens</taxon>
    </lineage>
</organism>
<dbReference type="SMART" id="SM00748">
    <property type="entry name" value="HEPN"/>
    <property type="match status" value="1"/>
</dbReference>
<proteinExistence type="predicted"/>
<protein>
    <recommendedName>
        <fullName evidence="1">HEPN domain-containing protein</fullName>
    </recommendedName>
</protein>
<evidence type="ECO:0000259" key="1">
    <source>
        <dbReference type="PROSITE" id="PS50910"/>
    </source>
</evidence>
<dbReference type="InterPro" id="IPR007842">
    <property type="entry name" value="HEPN_dom"/>
</dbReference>
<dbReference type="Gene3D" id="1.20.120.330">
    <property type="entry name" value="Nucleotidyltransferases domain 2"/>
    <property type="match status" value="1"/>
</dbReference>
<evidence type="ECO:0000313" key="2">
    <source>
        <dbReference type="EMBL" id="PUA33787.1"/>
    </source>
</evidence>
<gene>
    <name evidence="2" type="ORF">B9J98_02275</name>
</gene>
<accession>A0A2R7Y8Q8</accession>
<dbReference type="Proteomes" id="UP000244066">
    <property type="component" value="Unassembled WGS sequence"/>
</dbReference>
<evidence type="ECO:0000313" key="3">
    <source>
        <dbReference type="Proteomes" id="UP000244066"/>
    </source>
</evidence>
<name>A0A2R7Y8Q8_9ARCH</name>